<evidence type="ECO:0000256" key="1">
    <source>
        <dbReference type="ARBA" id="ARBA00022723"/>
    </source>
</evidence>
<dbReference type="PROSITE" id="PS50157">
    <property type="entry name" value="ZINC_FINGER_C2H2_2"/>
    <property type="match status" value="2"/>
</dbReference>
<name>A0A4V6DUC3_9PEZI</name>
<proteinExistence type="predicted"/>
<keyword evidence="4" id="KW-0862">Zinc</keyword>
<keyword evidence="1" id="KW-0479">Metal-binding</keyword>
<dbReference type="EMBL" id="PTQR01000050">
    <property type="protein sequence ID" value="TKX24022.1"/>
    <property type="molecule type" value="Genomic_DNA"/>
</dbReference>
<reference evidence="7 8" key="1">
    <citation type="submission" date="2018-02" db="EMBL/GenBank/DDBJ databases">
        <title>Draft genome sequences of Elsinoe sp., causing black scab on jojoba.</title>
        <authorList>
            <person name="Stodart B."/>
            <person name="Jeffress S."/>
            <person name="Ash G."/>
            <person name="Arun Chinnappa K."/>
        </authorList>
    </citation>
    <scope>NUCLEOTIDE SEQUENCE [LARGE SCALE GENOMIC DNA]</scope>
    <source>
        <strain evidence="7 8">Hillstone_2</strain>
    </source>
</reference>
<dbReference type="SMART" id="SM00355">
    <property type="entry name" value="ZnF_C2H2"/>
    <property type="match status" value="4"/>
</dbReference>
<evidence type="ECO:0000256" key="2">
    <source>
        <dbReference type="ARBA" id="ARBA00022737"/>
    </source>
</evidence>
<dbReference type="PROSITE" id="PS00028">
    <property type="entry name" value="ZINC_FINGER_C2H2_1"/>
    <property type="match status" value="2"/>
</dbReference>
<organism evidence="7 8">
    <name type="scientific">Elsinoe australis</name>
    <dbReference type="NCBI Taxonomy" id="40998"/>
    <lineage>
        <taxon>Eukaryota</taxon>
        <taxon>Fungi</taxon>
        <taxon>Dikarya</taxon>
        <taxon>Ascomycota</taxon>
        <taxon>Pezizomycotina</taxon>
        <taxon>Dothideomycetes</taxon>
        <taxon>Dothideomycetidae</taxon>
        <taxon>Myriangiales</taxon>
        <taxon>Elsinoaceae</taxon>
        <taxon>Elsinoe</taxon>
    </lineage>
</organism>
<dbReference type="Pfam" id="PF12874">
    <property type="entry name" value="zf-met"/>
    <property type="match status" value="1"/>
</dbReference>
<evidence type="ECO:0000256" key="4">
    <source>
        <dbReference type="ARBA" id="ARBA00022833"/>
    </source>
</evidence>
<dbReference type="Pfam" id="PF00096">
    <property type="entry name" value="zf-C2H2"/>
    <property type="match status" value="1"/>
</dbReference>
<dbReference type="GO" id="GO:0000977">
    <property type="term" value="F:RNA polymerase II transcription regulatory region sequence-specific DNA binding"/>
    <property type="evidence" value="ECO:0007669"/>
    <property type="project" value="TreeGrafter"/>
</dbReference>
<dbReference type="SUPFAM" id="SSF57667">
    <property type="entry name" value="beta-beta-alpha zinc fingers"/>
    <property type="match status" value="2"/>
</dbReference>
<evidence type="ECO:0000313" key="8">
    <source>
        <dbReference type="Proteomes" id="UP000308133"/>
    </source>
</evidence>
<evidence type="ECO:0000256" key="3">
    <source>
        <dbReference type="ARBA" id="ARBA00022771"/>
    </source>
</evidence>
<feature type="domain" description="C2H2-type" evidence="6">
    <location>
        <begin position="143"/>
        <end position="170"/>
    </location>
</feature>
<evidence type="ECO:0000256" key="5">
    <source>
        <dbReference type="PROSITE-ProRule" id="PRU00042"/>
    </source>
</evidence>
<gene>
    <name evidence="7" type="ORF">C1H76_3960</name>
</gene>
<dbReference type="PANTHER" id="PTHR24409">
    <property type="entry name" value="ZINC FINGER PROTEIN 142"/>
    <property type="match status" value="1"/>
</dbReference>
<comment type="caution">
    <text evidence="7">The sequence shown here is derived from an EMBL/GenBank/DDBJ whole genome shotgun (WGS) entry which is preliminary data.</text>
</comment>
<dbReference type="GO" id="GO:0008270">
    <property type="term" value="F:zinc ion binding"/>
    <property type="evidence" value="ECO:0007669"/>
    <property type="project" value="UniProtKB-KW"/>
</dbReference>
<dbReference type="Proteomes" id="UP000308133">
    <property type="component" value="Unassembled WGS sequence"/>
</dbReference>
<sequence>MRDKNHYRYDYHCETCPLAFTTADDRNEHQEDEGHYKHLHCSDCGRYFPSANNLRQHMNSRTHRGTQIDCPFCTTSFVSASGLSHHLETSSCPNARNLNRQAIHRELRQRDPRGVITERLLEYHSLERKADWDPSSAFNGYKYECYLCHREFPQAQSLRQHITSPAHQEPLYHCPNKLGTCNGKRFPTLAALFNHLESESCGYVKFTTVQQNVNAFMTNGQQRLIAF</sequence>
<dbReference type="AlphaFoldDB" id="A0A4V6DUC3"/>
<keyword evidence="2" id="KW-0677">Repeat</keyword>
<dbReference type="GO" id="GO:0000981">
    <property type="term" value="F:DNA-binding transcription factor activity, RNA polymerase II-specific"/>
    <property type="evidence" value="ECO:0007669"/>
    <property type="project" value="TreeGrafter"/>
</dbReference>
<feature type="domain" description="C2H2-type" evidence="6">
    <location>
        <begin position="39"/>
        <end position="68"/>
    </location>
</feature>
<dbReference type="Gene3D" id="3.30.160.60">
    <property type="entry name" value="Classic Zinc Finger"/>
    <property type="match status" value="2"/>
</dbReference>
<dbReference type="PANTHER" id="PTHR24409:SF356">
    <property type="entry name" value="C2H2 FINGER DOMAIN TRANSCRIPTION FACTOR (EUROFUNG)"/>
    <property type="match status" value="1"/>
</dbReference>
<keyword evidence="3 5" id="KW-0863">Zinc-finger</keyword>
<protein>
    <submittedName>
        <fullName evidence="7">C2H2 type zinc finger domain-containing protein 5</fullName>
    </submittedName>
</protein>
<evidence type="ECO:0000259" key="6">
    <source>
        <dbReference type="PROSITE" id="PS50157"/>
    </source>
</evidence>
<evidence type="ECO:0000313" key="7">
    <source>
        <dbReference type="EMBL" id="TKX24022.1"/>
    </source>
</evidence>
<dbReference type="GO" id="GO:0005634">
    <property type="term" value="C:nucleus"/>
    <property type="evidence" value="ECO:0007669"/>
    <property type="project" value="TreeGrafter"/>
</dbReference>
<accession>A0A4V6DUC3</accession>
<dbReference type="InterPro" id="IPR036236">
    <property type="entry name" value="Znf_C2H2_sf"/>
</dbReference>
<dbReference type="InterPro" id="IPR013087">
    <property type="entry name" value="Znf_C2H2_type"/>
</dbReference>